<dbReference type="SUPFAM" id="SSF46785">
    <property type="entry name" value="Winged helix' DNA-binding domain"/>
    <property type="match status" value="1"/>
</dbReference>
<dbReference type="InterPro" id="IPR003593">
    <property type="entry name" value="AAA+_ATPase"/>
</dbReference>
<dbReference type="InterPro" id="IPR002078">
    <property type="entry name" value="Sigma_54_int"/>
</dbReference>
<keyword evidence="4" id="KW-0238">DNA-binding</keyword>
<dbReference type="InterPro" id="IPR036388">
    <property type="entry name" value="WH-like_DNA-bd_sf"/>
</dbReference>
<keyword evidence="11" id="KW-1185">Reference proteome</keyword>
<dbReference type="Pfam" id="PF13412">
    <property type="entry name" value="HTH_24"/>
    <property type="match status" value="1"/>
</dbReference>
<dbReference type="STRING" id="137838.GCA_001458595_00314"/>
<feature type="domain" description="PTS EIIA type-4" evidence="6">
    <location>
        <begin position="544"/>
        <end position="679"/>
    </location>
</feature>
<dbReference type="GO" id="GO:0016020">
    <property type="term" value="C:membrane"/>
    <property type="evidence" value="ECO:0007669"/>
    <property type="project" value="InterPro"/>
</dbReference>
<evidence type="ECO:0000256" key="1">
    <source>
        <dbReference type="ARBA" id="ARBA00022679"/>
    </source>
</evidence>
<dbReference type="CDD" id="cd00009">
    <property type="entry name" value="AAA"/>
    <property type="match status" value="1"/>
</dbReference>
<dbReference type="SUPFAM" id="SSF53062">
    <property type="entry name" value="PTS system fructose IIA component-like"/>
    <property type="match status" value="1"/>
</dbReference>
<dbReference type="PROSITE" id="PS50045">
    <property type="entry name" value="SIGMA54_INTERACT_4"/>
    <property type="match status" value="1"/>
</dbReference>
<organism evidence="9 11">
    <name type="scientific">Clostridium neonatale</name>
    <dbReference type="NCBI Taxonomy" id="137838"/>
    <lineage>
        <taxon>Bacteria</taxon>
        <taxon>Bacillati</taxon>
        <taxon>Bacillota</taxon>
        <taxon>Clostridia</taxon>
        <taxon>Eubacteriales</taxon>
        <taxon>Clostridiaceae</taxon>
        <taxon>Clostridium</taxon>
    </lineage>
</organism>
<evidence type="ECO:0000313" key="10">
    <source>
        <dbReference type="EMBL" id="VCT86249.1"/>
    </source>
</evidence>
<dbReference type="PANTHER" id="PTHR32071">
    <property type="entry name" value="TRANSCRIPTIONAL REGULATORY PROTEIN"/>
    <property type="match status" value="1"/>
</dbReference>
<dbReference type="CDD" id="cd00090">
    <property type="entry name" value="HTH_ARSR"/>
    <property type="match status" value="1"/>
</dbReference>
<dbReference type="SUPFAM" id="SSF63520">
    <property type="entry name" value="PTS-regulatory domain, PRD"/>
    <property type="match status" value="1"/>
</dbReference>
<dbReference type="Pfam" id="PF00874">
    <property type="entry name" value="PRD"/>
    <property type="match status" value="1"/>
</dbReference>
<dbReference type="Proteomes" id="UP000431451">
    <property type="component" value="Unassembled WGS sequence"/>
</dbReference>
<sequence>MKNEEKIKMVIATLSSNALKKGEQGITAQDISEVLGIKRNVISHYLNRMVDDGLVIKTKTRPVYFLYKEVIDQFNNEQLNQEDDIFSKVIGANGSLANAIKECKSATLYPGNGLPILLTGSSGVGKSFMAKLIYEYAKEKKVIKEDAKFITFNCAEYSDNKELLSSKLFGYVKGAFTGADKESTGVIDESENGYLFLDEVHRLSPEGQEKLFLLLDKGVFERIGESGNPRKVNVRLICATTEKLDEFLIDTFIRRIPIITNLPNIDERPIDERVELIYRFYKDESDILKNDIFVDSEVMNNLLFMNKVGNVGALKNAIKYSCASSFRNSVSGEIVIKLDNLPESFINTDKIKKVYFDTNFHIKYGEKIFDIVCKKETTIIIEQYINMIEEIYEITEKYNENLIKFDEYRKILVTKLNTINEAIISNDVHESDSINFKLSLNVVEKAISKLESNYGIKYYNNSSRIITSALLLFENAKELNNPEIINMQKDIINILKNKNFKYNYIAVKILKYIEENKEFNLGINGELYITLFIYMLTKSNDINDTNGIIVAHGDSTASSIASVVNKLLGDFIFEPFDMPIDMNPEEVTGIIKNYIKNFSKSKGTIFLVDMGSLFEIYPSIKDIMEGEVAVINNITTQLALSVGDMIIKEKSIKEIIDTAVRDTKISYKYFESKEKKKAIITCCATGIGVATKIKDIIKSCIDDENIEVLAYDYFKLKNNGLSDVVFDDYEVELIISTLDLKIKGFDVILLSDCFRKDGEERLRKVFSKIVKSRSADVLIKDLIKLLSLQNIISRMIILNPERVINDVERIINILEIELEVKLNSDLRLTLFIHTAIMIERVVLNRDTKLDDDDEIHINCDTKDLELVQNILDNELKEYSIKVPSYETAVIVGIIKNRI</sequence>
<dbReference type="Gene3D" id="1.10.10.10">
    <property type="entry name" value="Winged helix-like DNA-binding domain superfamily/Winged helix DNA-binding domain"/>
    <property type="match status" value="1"/>
</dbReference>
<reference evidence="10 12" key="2">
    <citation type="submission" date="2018-06" db="EMBL/GenBank/DDBJ databases">
        <authorList>
            <consortium name="IHU Genomes"/>
        </authorList>
    </citation>
    <scope>NUCLEOTIDE SEQUENCE [LARGE SCALE GENOMIC DNA]</scope>
    <source>
        <strain evidence="10 12">NEC25</strain>
    </source>
</reference>
<dbReference type="InterPro" id="IPR036634">
    <property type="entry name" value="PRD_sf"/>
</dbReference>
<dbReference type="GO" id="GO:0009401">
    <property type="term" value="P:phosphoenolpyruvate-dependent sugar phosphotransferase system"/>
    <property type="evidence" value="ECO:0007669"/>
    <property type="project" value="InterPro"/>
</dbReference>
<keyword evidence="3" id="KW-0067">ATP-binding</keyword>
<gene>
    <name evidence="10" type="primary">dgaR_7</name>
    <name evidence="8" type="ORF">CNEO_40188</name>
    <name evidence="10" type="ORF">CNEONATNEC25_03860</name>
    <name evidence="9" type="ORF">CQ394_19580</name>
</gene>
<dbReference type="Pfam" id="PF03610">
    <property type="entry name" value="EIIA-man"/>
    <property type="match status" value="1"/>
</dbReference>
<dbReference type="InterPro" id="IPR036662">
    <property type="entry name" value="PTS_EIIA_man-typ_sf"/>
</dbReference>
<dbReference type="InterPro" id="IPR036390">
    <property type="entry name" value="WH_DNA-bd_sf"/>
</dbReference>
<reference evidence="9 11" key="1">
    <citation type="submission" date="2017-10" db="EMBL/GenBank/DDBJ databases">
        <title>Effective Description of Clostridium neonatale sp. nov. linked to necrotizing enterocolitis in neonates and a clarification of species assignable to the genus Clostridium (Prazmowski 1880) emend. Lawson and Rainey 2016.</title>
        <authorList>
            <person name="Bernard K."/>
            <person name="Burdz T."/>
            <person name="Wiebe D."/>
            <person name="Balcewich B."/>
            <person name="Alfa M."/>
            <person name="Bernier A.-M."/>
        </authorList>
    </citation>
    <scope>NUCLEOTIDE SEQUENCE [LARGE SCALE GENOMIC DNA]</scope>
    <source>
        <strain evidence="9 11">LCDC99A005</strain>
    </source>
</reference>
<evidence type="ECO:0000256" key="2">
    <source>
        <dbReference type="ARBA" id="ARBA00022741"/>
    </source>
</evidence>
<dbReference type="Gene3D" id="1.10.1790.10">
    <property type="entry name" value="PRD domain"/>
    <property type="match status" value="1"/>
</dbReference>
<keyword evidence="1" id="KW-0808">Transferase</keyword>
<dbReference type="GO" id="GO:0003677">
    <property type="term" value="F:DNA binding"/>
    <property type="evidence" value="ECO:0007669"/>
    <property type="project" value="UniProtKB-KW"/>
</dbReference>
<dbReference type="EMBL" id="CAKJVE010000004">
    <property type="protein sequence ID" value="CAG9702848.1"/>
    <property type="molecule type" value="Genomic_DNA"/>
</dbReference>
<evidence type="ECO:0000259" key="6">
    <source>
        <dbReference type="PROSITE" id="PS51096"/>
    </source>
</evidence>
<dbReference type="Proteomes" id="UP000789738">
    <property type="component" value="Unassembled WGS sequence"/>
</dbReference>
<name>A0A2A7MBK1_9CLOT</name>
<dbReference type="OrthoDB" id="9765164at2"/>
<dbReference type="Pfam" id="PF00158">
    <property type="entry name" value="Sigma54_activat"/>
    <property type="match status" value="1"/>
</dbReference>
<dbReference type="EMBL" id="UWJD01000003">
    <property type="protein sequence ID" value="VCT86249.1"/>
    <property type="molecule type" value="Genomic_DNA"/>
</dbReference>
<evidence type="ECO:0000313" key="11">
    <source>
        <dbReference type="Proteomes" id="UP000220840"/>
    </source>
</evidence>
<dbReference type="AlphaFoldDB" id="A0A2A7MBK1"/>
<evidence type="ECO:0000259" key="7">
    <source>
        <dbReference type="PROSITE" id="PS51372"/>
    </source>
</evidence>
<reference evidence="8" key="3">
    <citation type="submission" date="2021-10" db="EMBL/GenBank/DDBJ databases">
        <authorList>
            <person name="Mesa V."/>
        </authorList>
    </citation>
    <scope>NUCLEOTIDE SEQUENCE</scope>
    <source>
        <strain evidence="8">CC3_PB</strain>
    </source>
</reference>
<feature type="domain" description="PRD" evidence="7">
    <location>
        <begin position="434"/>
        <end position="543"/>
    </location>
</feature>
<dbReference type="PROSITE" id="PS51096">
    <property type="entry name" value="PTS_EIIA_TYPE_4"/>
    <property type="match status" value="1"/>
</dbReference>
<protein>
    <submittedName>
        <fullName evidence="9">AAA family ATPase</fullName>
    </submittedName>
    <submittedName>
        <fullName evidence="8">PTS system transcriptional regulator, LevR-type</fullName>
    </submittedName>
    <submittedName>
        <fullName evidence="10">Transcriptional regulatory protein DagR</fullName>
    </submittedName>
</protein>
<dbReference type="RefSeq" id="WP_058293309.1">
    <property type="nucleotide sequence ID" value="NZ_CAKJVE010000004.1"/>
</dbReference>
<dbReference type="PANTHER" id="PTHR32071:SF38">
    <property type="entry name" value="PSP OPERON TRANSCRIPTIONAL ACTIVATOR"/>
    <property type="match status" value="1"/>
</dbReference>
<dbReference type="Gene3D" id="3.40.50.300">
    <property type="entry name" value="P-loop containing nucleotide triphosphate hydrolases"/>
    <property type="match status" value="1"/>
</dbReference>
<dbReference type="SMART" id="SM00382">
    <property type="entry name" value="AAA"/>
    <property type="match status" value="1"/>
</dbReference>
<evidence type="ECO:0000256" key="3">
    <source>
        <dbReference type="ARBA" id="ARBA00022840"/>
    </source>
</evidence>
<feature type="domain" description="Sigma-54 factor interaction" evidence="5">
    <location>
        <begin position="89"/>
        <end position="323"/>
    </location>
</feature>
<feature type="domain" description="PRD" evidence="7">
    <location>
        <begin position="798"/>
        <end position="898"/>
    </location>
</feature>
<evidence type="ECO:0000313" key="12">
    <source>
        <dbReference type="Proteomes" id="UP000431451"/>
    </source>
</evidence>
<keyword evidence="2" id="KW-0547">Nucleotide-binding</keyword>
<dbReference type="Proteomes" id="UP000220840">
    <property type="component" value="Unassembled WGS sequence"/>
</dbReference>
<accession>A0A2A7MBK1</accession>
<evidence type="ECO:0000313" key="9">
    <source>
        <dbReference type="EMBL" id="PEG29124.1"/>
    </source>
</evidence>
<dbReference type="SUPFAM" id="SSF52540">
    <property type="entry name" value="P-loop containing nucleoside triphosphate hydrolases"/>
    <property type="match status" value="1"/>
</dbReference>
<dbReference type="Gene3D" id="3.40.50.510">
    <property type="entry name" value="Phosphotransferase system, mannose-type IIA component"/>
    <property type="match status" value="1"/>
</dbReference>
<dbReference type="InterPro" id="IPR004701">
    <property type="entry name" value="PTS_EIIA_man-typ"/>
</dbReference>
<dbReference type="InterPro" id="IPR027417">
    <property type="entry name" value="P-loop_NTPase"/>
</dbReference>
<dbReference type="InterPro" id="IPR011608">
    <property type="entry name" value="PRD"/>
</dbReference>
<proteinExistence type="predicted"/>
<evidence type="ECO:0000313" key="8">
    <source>
        <dbReference type="EMBL" id="CAG9702848.1"/>
    </source>
</evidence>
<dbReference type="EMBL" id="PDCJ01000005">
    <property type="protein sequence ID" value="PEG29124.1"/>
    <property type="molecule type" value="Genomic_DNA"/>
</dbReference>
<dbReference type="GO" id="GO:0016740">
    <property type="term" value="F:transferase activity"/>
    <property type="evidence" value="ECO:0007669"/>
    <property type="project" value="UniProtKB-KW"/>
</dbReference>
<dbReference type="InterPro" id="IPR011991">
    <property type="entry name" value="ArsR-like_HTH"/>
</dbReference>
<evidence type="ECO:0000256" key="4">
    <source>
        <dbReference type="ARBA" id="ARBA00023125"/>
    </source>
</evidence>
<dbReference type="GO" id="GO:0005524">
    <property type="term" value="F:ATP binding"/>
    <property type="evidence" value="ECO:0007669"/>
    <property type="project" value="UniProtKB-KW"/>
</dbReference>
<evidence type="ECO:0000259" key="5">
    <source>
        <dbReference type="PROSITE" id="PS50045"/>
    </source>
</evidence>
<dbReference type="PROSITE" id="PS51372">
    <property type="entry name" value="PRD_2"/>
    <property type="match status" value="2"/>
</dbReference>
<dbReference type="GO" id="GO:0006355">
    <property type="term" value="P:regulation of DNA-templated transcription"/>
    <property type="evidence" value="ECO:0007669"/>
    <property type="project" value="InterPro"/>
</dbReference>